<name>A0A8J5L9H6_ZINOF</name>
<dbReference type="AlphaFoldDB" id="A0A8J5L9H6"/>
<gene>
    <name evidence="2" type="ORF">ZIOFF_027913</name>
</gene>
<feature type="region of interest" description="Disordered" evidence="1">
    <location>
        <begin position="174"/>
        <end position="212"/>
    </location>
</feature>
<evidence type="ECO:0000313" key="2">
    <source>
        <dbReference type="EMBL" id="KAG6509906.1"/>
    </source>
</evidence>
<comment type="caution">
    <text evidence="2">The sequence shown here is derived from an EMBL/GenBank/DDBJ whole genome shotgun (WGS) entry which is preliminary data.</text>
</comment>
<feature type="region of interest" description="Disordered" evidence="1">
    <location>
        <begin position="25"/>
        <end position="98"/>
    </location>
</feature>
<proteinExistence type="predicted"/>
<protein>
    <submittedName>
        <fullName evidence="2">Uncharacterized protein</fullName>
    </submittedName>
</protein>
<organism evidence="2 3">
    <name type="scientific">Zingiber officinale</name>
    <name type="common">Ginger</name>
    <name type="synonym">Amomum zingiber</name>
    <dbReference type="NCBI Taxonomy" id="94328"/>
    <lineage>
        <taxon>Eukaryota</taxon>
        <taxon>Viridiplantae</taxon>
        <taxon>Streptophyta</taxon>
        <taxon>Embryophyta</taxon>
        <taxon>Tracheophyta</taxon>
        <taxon>Spermatophyta</taxon>
        <taxon>Magnoliopsida</taxon>
        <taxon>Liliopsida</taxon>
        <taxon>Zingiberales</taxon>
        <taxon>Zingiberaceae</taxon>
        <taxon>Zingiber</taxon>
    </lineage>
</organism>
<keyword evidence="3" id="KW-1185">Reference proteome</keyword>
<evidence type="ECO:0000256" key="1">
    <source>
        <dbReference type="SAM" id="MobiDB-lite"/>
    </source>
</evidence>
<dbReference type="Proteomes" id="UP000734854">
    <property type="component" value="Unassembled WGS sequence"/>
</dbReference>
<dbReference type="EMBL" id="JACMSC010000008">
    <property type="protein sequence ID" value="KAG6509906.1"/>
    <property type="molecule type" value="Genomic_DNA"/>
</dbReference>
<accession>A0A8J5L9H6</accession>
<sequence length="430" mass="46411">MADATFEFPSLLFPELVSAPTAASPGLPILSLGTSSPPTPKEIRITRRRPPSETSPAVPLDGSAGLTKPEYRRLRSASSGRPVTKARPTHLHSPSPCVLGPARVPVTMGLSDIRSRQRRPVGEASSRFGWMVLRSLSCNGIESAAVATAPLGLVVRLRGSWLKLNSKLERRRATPRRGGCWPTSQPSGCAEERKGCAGERSCTGPTSTKGRSELERDAANNISLQTHTAAVIGEKRSVTPSQLPLLRGTELLHLVGSAGEASDHIRRYLAGTELRESSVTKIRESNVAELKESGVVELRESGMVKLRESANSSSLRAWKNRGALPPPCSEFPATTSGSPPHSHPGIPKVRSLLPCVFPFASFFPVLALQSPLPPYDFPLRSPLAEVASLIADRGINLRYFPSVQLACKVEIFVRLPELELFFVPLVMFSS</sequence>
<reference evidence="2 3" key="1">
    <citation type="submission" date="2020-08" db="EMBL/GenBank/DDBJ databases">
        <title>Plant Genome Project.</title>
        <authorList>
            <person name="Zhang R.-G."/>
        </authorList>
    </citation>
    <scope>NUCLEOTIDE SEQUENCE [LARGE SCALE GENOMIC DNA]</scope>
    <source>
        <tissue evidence="2">Rhizome</tissue>
    </source>
</reference>
<evidence type="ECO:0000313" key="3">
    <source>
        <dbReference type="Proteomes" id="UP000734854"/>
    </source>
</evidence>